<sequence length="402" mass="45781">MTHPFPPPQIQPFERLNPSDGLLINAERWSKAHEYHRQRQNTYFQSLHQPGIVCGLGVRPIPAPRQTGAEYRDGRWVQIQPGIAIDVMGNLIVVSPQAYRDVDINLEVATSEPVMIYLVVSYVDPDELRNRQQRDIVQETYRIDQKISTPEASEIEICRIWLEPGQTTISQPADAFYPGYNNIDLRYRRHAQARPQALVRIAQVSRTDDGEYARNFFNLAYLLQSVEPLYSHLRGADEPSEVSLSENIQEYDLLYLTGKQSLSLNSFEFESLKNYLNLGGILLVDAPTDANALIDSTHALAQQLETPLRPLTELQRSHPLRTKPFLFAALPIINQQLIQLFLGGGIILVVGDLASAWGVDREFNLPRLTIRTAQELGINILNYAWKRRQFLGLQQEDNSGQW</sequence>
<dbReference type="RefSeq" id="WP_190478774.1">
    <property type="nucleotide sequence ID" value="NZ_JACJSG010000058.1"/>
</dbReference>
<evidence type="ECO:0000256" key="1">
    <source>
        <dbReference type="SAM" id="Phobius"/>
    </source>
</evidence>
<dbReference type="InterPro" id="IPR025297">
    <property type="entry name" value="DUF4159"/>
</dbReference>
<dbReference type="Proteomes" id="UP000661112">
    <property type="component" value="Unassembled WGS sequence"/>
</dbReference>
<feature type="domain" description="DUF4159" evidence="2">
    <location>
        <begin position="233"/>
        <end position="384"/>
    </location>
</feature>
<evidence type="ECO:0000259" key="2">
    <source>
        <dbReference type="Pfam" id="PF13709"/>
    </source>
</evidence>
<dbReference type="Gene3D" id="3.40.50.12140">
    <property type="entry name" value="Domain of unknown function DUF4159"/>
    <property type="match status" value="1"/>
</dbReference>
<keyword evidence="1" id="KW-1133">Transmembrane helix</keyword>
<reference evidence="3 4" key="1">
    <citation type="journal article" date="2020" name="ISME J.">
        <title>Comparative genomics reveals insights into cyanobacterial evolution and habitat adaptation.</title>
        <authorList>
            <person name="Chen M.Y."/>
            <person name="Teng W.K."/>
            <person name="Zhao L."/>
            <person name="Hu C.X."/>
            <person name="Zhou Y.K."/>
            <person name="Han B.P."/>
            <person name="Song L.R."/>
            <person name="Shu W.S."/>
        </authorList>
    </citation>
    <scope>NUCLEOTIDE SEQUENCE [LARGE SCALE GENOMIC DNA]</scope>
    <source>
        <strain evidence="3 4">FACHB-119</strain>
    </source>
</reference>
<accession>A0ABR8DDJ2</accession>
<dbReference type="Pfam" id="PF13709">
    <property type="entry name" value="DUF4159"/>
    <property type="match status" value="1"/>
</dbReference>
<name>A0ABR8DDJ2_9NOST</name>
<dbReference type="EMBL" id="JACJSG010000058">
    <property type="protein sequence ID" value="MBD2504709.1"/>
    <property type="molecule type" value="Genomic_DNA"/>
</dbReference>
<feature type="transmembrane region" description="Helical" evidence="1">
    <location>
        <begin position="337"/>
        <end position="359"/>
    </location>
</feature>
<keyword evidence="1" id="KW-0472">Membrane</keyword>
<protein>
    <submittedName>
        <fullName evidence="3">DUF4159 domain-containing protein</fullName>
    </submittedName>
</protein>
<evidence type="ECO:0000313" key="4">
    <source>
        <dbReference type="Proteomes" id="UP000661112"/>
    </source>
</evidence>
<evidence type="ECO:0000313" key="3">
    <source>
        <dbReference type="EMBL" id="MBD2504709.1"/>
    </source>
</evidence>
<comment type="caution">
    <text evidence="3">The sequence shown here is derived from an EMBL/GenBank/DDBJ whole genome shotgun (WGS) entry which is preliminary data.</text>
</comment>
<organism evidence="3 4">
    <name type="scientific">Anabaena azotica FACHB-119</name>
    <dbReference type="NCBI Taxonomy" id="947527"/>
    <lineage>
        <taxon>Bacteria</taxon>
        <taxon>Bacillati</taxon>
        <taxon>Cyanobacteriota</taxon>
        <taxon>Cyanophyceae</taxon>
        <taxon>Nostocales</taxon>
        <taxon>Nostocaceae</taxon>
        <taxon>Anabaena</taxon>
        <taxon>Anabaena azotica</taxon>
    </lineage>
</organism>
<gene>
    <name evidence="3" type="ORF">H6G83_29585</name>
</gene>
<keyword evidence="1" id="KW-0812">Transmembrane</keyword>
<keyword evidence="4" id="KW-1185">Reference proteome</keyword>
<proteinExistence type="predicted"/>